<dbReference type="OrthoDB" id="114886at2"/>
<dbReference type="PANTHER" id="PTHR30201:SF2">
    <property type="entry name" value="2-(5''-TRIPHOSPHORIBOSYL)-3'-DEPHOSPHOCOENZYME-A SYNTHASE"/>
    <property type="match status" value="1"/>
</dbReference>
<gene>
    <name evidence="5" type="primary">mdcB</name>
    <name evidence="7" type="ORF">RD110_10425</name>
</gene>
<accession>A0A1P8JUY4</accession>
<proteinExistence type="inferred from homology"/>
<comment type="catalytic activity">
    <reaction evidence="1 5">
        <text>3'-dephospho-CoA + ATP = 2'-(5''-triphospho-alpha-D-ribosyl)-3'-dephospho-CoA + adenine</text>
        <dbReference type="Rhea" id="RHEA:15117"/>
        <dbReference type="ChEBI" id="CHEBI:16708"/>
        <dbReference type="ChEBI" id="CHEBI:30616"/>
        <dbReference type="ChEBI" id="CHEBI:57328"/>
        <dbReference type="ChEBI" id="CHEBI:61378"/>
        <dbReference type="EC" id="2.4.2.52"/>
    </reaction>
</comment>
<evidence type="ECO:0000256" key="5">
    <source>
        <dbReference type="HAMAP-Rule" id="MF_01883"/>
    </source>
</evidence>
<evidence type="ECO:0000313" key="8">
    <source>
        <dbReference type="Proteomes" id="UP000186609"/>
    </source>
</evidence>
<evidence type="ECO:0000256" key="2">
    <source>
        <dbReference type="ARBA" id="ARBA00022679"/>
    </source>
</evidence>
<dbReference type="InterPro" id="IPR002736">
    <property type="entry name" value="CitG"/>
</dbReference>
<evidence type="ECO:0000256" key="6">
    <source>
        <dbReference type="SAM" id="MobiDB-lite"/>
    </source>
</evidence>
<dbReference type="HAMAP" id="MF_01883">
    <property type="entry name" value="MdcB"/>
    <property type="match status" value="1"/>
</dbReference>
<evidence type="ECO:0000256" key="1">
    <source>
        <dbReference type="ARBA" id="ARBA00001210"/>
    </source>
</evidence>
<dbReference type="PANTHER" id="PTHR30201">
    <property type="entry name" value="TRIPHOSPHORIBOSYL-DEPHOSPHO-COA SYNTHASE"/>
    <property type="match status" value="1"/>
</dbReference>
<dbReference type="InterPro" id="IPR017555">
    <property type="entry name" value="TriPribosyl-deP-CoA_syn"/>
</dbReference>
<dbReference type="GO" id="GO:0005524">
    <property type="term" value="F:ATP binding"/>
    <property type="evidence" value="ECO:0007669"/>
    <property type="project" value="UniProtKB-KW"/>
</dbReference>
<dbReference type="Proteomes" id="UP000186609">
    <property type="component" value="Chromosome"/>
</dbReference>
<feature type="region of interest" description="Disordered" evidence="6">
    <location>
        <begin position="143"/>
        <end position="167"/>
    </location>
</feature>
<dbReference type="GO" id="GO:0046917">
    <property type="term" value="F:triphosphoribosyl-dephospho-CoA synthase activity"/>
    <property type="evidence" value="ECO:0007669"/>
    <property type="project" value="UniProtKB-UniRule"/>
</dbReference>
<name>A0A1P8JUY4_9BURK</name>
<evidence type="ECO:0000256" key="4">
    <source>
        <dbReference type="ARBA" id="ARBA00022840"/>
    </source>
</evidence>
<comment type="similarity">
    <text evidence="5">Belongs to the CitG/MdcB family.</text>
</comment>
<sequence>MYQAADLDTAVHRLAREAVRALYAELVLEPKPGLVSLRDNGSHSDMHAGHFMRSLFALRHYFARMVRAGAEGAPFAELEQLGQQAEARMLAATGGVNTHRGAIFCLGLLCASAGWRVAAGLPLDAEGLRQSLRARWGAALRARAERASHQPPRSNGQRAAREHGLHSAGDEAADAFPVLFEVSLPALQRATAAGWPDRRARVQALFATMAVLDDTNLVHRGGIRGLHDARQAAQRFLDEGGAAGADWRDRARAIHAAFVARRLSPGGAADLLGAACWLAQVTAPASSKRLPTTARA</sequence>
<keyword evidence="4 5" id="KW-0067">ATP-binding</keyword>
<dbReference type="EMBL" id="CP019236">
    <property type="protein sequence ID" value="APW37548.1"/>
    <property type="molecule type" value="Genomic_DNA"/>
</dbReference>
<evidence type="ECO:0000313" key="7">
    <source>
        <dbReference type="EMBL" id="APW37548.1"/>
    </source>
</evidence>
<keyword evidence="2 5" id="KW-0808">Transferase</keyword>
<organism evidence="7 8">
    <name type="scientific">Rhodoferax koreensis</name>
    <dbReference type="NCBI Taxonomy" id="1842727"/>
    <lineage>
        <taxon>Bacteria</taxon>
        <taxon>Pseudomonadati</taxon>
        <taxon>Pseudomonadota</taxon>
        <taxon>Betaproteobacteria</taxon>
        <taxon>Burkholderiales</taxon>
        <taxon>Comamonadaceae</taxon>
        <taxon>Rhodoferax</taxon>
    </lineage>
</organism>
<dbReference type="KEGG" id="rhy:RD110_10425"/>
<dbReference type="AlphaFoldDB" id="A0A1P8JUY4"/>
<dbReference type="RefSeq" id="WP_076199171.1">
    <property type="nucleotide sequence ID" value="NZ_CP019236.1"/>
</dbReference>
<dbReference type="EC" id="2.4.2.52" evidence="5"/>
<dbReference type="Gene3D" id="1.10.4200.10">
    <property type="entry name" value="Triphosphoribosyl-dephospho-CoA protein"/>
    <property type="match status" value="1"/>
</dbReference>
<keyword evidence="3 5" id="KW-0547">Nucleotide-binding</keyword>
<dbReference type="Pfam" id="PF01874">
    <property type="entry name" value="CitG"/>
    <property type="match status" value="1"/>
</dbReference>
<reference evidence="7 8" key="1">
    <citation type="submission" date="2017-01" db="EMBL/GenBank/DDBJ databases">
        <authorList>
            <person name="Mah S.A."/>
            <person name="Swanson W.J."/>
            <person name="Moy G.W."/>
            <person name="Vacquier V.D."/>
        </authorList>
    </citation>
    <scope>NUCLEOTIDE SEQUENCE [LARGE SCALE GENOMIC DNA]</scope>
    <source>
        <strain evidence="7 8">DCY110</strain>
    </source>
</reference>
<evidence type="ECO:0000256" key="3">
    <source>
        <dbReference type="ARBA" id="ARBA00022741"/>
    </source>
</evidence>
<dbReference type="STRING" id="1842727.RD110_10425"/>
<dbReference type="GO" id="GO:0051191">
    <property type="term" value="P:prosthetic group biosynthetic process"/>
    <property type="evidence" value="ECO:0007669"/>
    <property type="project" value="TreeGrafter"/>
</dbReference>
<dbReference type="NCBIfam" id="TIGR03132">
    <property type="entry name" value="malonate_mdcB"/>
    <property type="match status" value="1"/>
</dbReference>
<keyword evidence="8" id="KW-1185">Reference proteome</keyword>
<comment type="function">
    <text evidence="5">Involved in the formation of 2-(5''-phosphoribosyl)-3'-dephosphocoenzyme-A, the prosthetic group of the acyl-carrier protein of the malonate decarboxylase.</text>
</comment>
<protein>
    <recommendedName>
        <fullName evidence="5">Probable 2-(5''-triphosphoribosyl)-3'-dephosphocoenzyme-A synthase</fullName>
        <shortName evidence="5">2-(5''-triphosphoribosyl)-3'-dephospho-CoA synthase</shortName>
        <ecNumber evidence="5">2.4.2.52</ecNumber>
    </recommendedName>
</protein>